<keyword evidence="5" id="KW-1185">Reference proteome</keyword>
<organism evidence="2 5">
    <name type="scientific">Didymodactylos carnosus</name>
    <dbReference type="NCBI Taxonomy" id="1234261"/>
    <lineage>
        <taxon>Eukaryota</taxon>
        <taxon>Metazoa</taxon>
        <taxon>Spiralia</taxon>
        <taxon>Gnathifera</taxon>
        <taxon>Rotifera</taxon>
        <taxon>Eurotatoria</taxon>
        <taxon>Bdelloidea</taxon>
        <taxon>Philodinida</taxon>
        <taxon>Philodinidae</taxon>
        <taxon>Didymodactylos</taxon>
    </lineage>
</organism>
<dbReference type="EMBL" id="CAJNOK010004430">
    <property type="protein sequence ID" value="CAF0937487.1"/>
    <property type="molecule type" value="Genomic_DNA"/>
</dbReference>
<dbReference type="EMBL" id="CAJOBA010004434">
    <property type="protein sequence ID" value="CAF3713014.1"/>
    <property type="molecule type" value="Genomic_DNA"/>
</dbReference>
<dbReference type="AlphaFoldDB" id="A0A814LDV1"/>
<dbReference type="Proteomes" id="UP000677228">
    <property type="component" value="Unassembled WGS sequence"/>
</dbReference>
<protein>
    <submittedName>
        <fullName evidence="2">Uncharacterized protein</fullName>
    </submittedName>
</protein>
<evidence type="ECO:0000313" key="5">
    <source>
        <dbReference type="Proteomes" id="UP000663829"/>
    </source>
</evidence>
<dbReference type="Proteomes" id="UP000663829">
    <property type="component" value="Unassembled WGS sequence"/>
</dbReference>
<evidence type="ECO:0000313" key="3">
    <source>
        <dbReference type="EMBL" id="CAF3713014.1"/>
    </source>
</evidence>
<gene>
    <name evidence="2" type="ORF">GPM918_LOCUS16922</name>
    <name evidence="1" type="ORF">OVA965_LOCUS11459</name>
    <name evidence="4" type="ORF">SRO942_LOCUS16921</name>
    <name evidence="3" type="ORF">TMI583_LOCUS11460</name>
</gene>
<proteinExistence type="predicted"/>
<accession>A0A814LDV1</accession>
<dbReference type="Proteomes" id="UP000681722">
    <property type="component" value="Unassembled WGS sequence"/>
</dbReference>
<dbReference type="Proteomes" id="UP000682733">
    <property type="component" value="Unassembled WGS sequence"/>
</dbReference>
<sequence length="160" mass="18668">MSTSFILACNIYCKRKECAFYSKLIVKPNGFIYIYTTKGTSSHIITHYAYKSARPIRGSERQEIKELIAKGVKPRQIYFEKRKRRTQEEKRSFNCDNFGTSIRTLKTIQSEFKSRLYNSKNENEAINTIYQKWFEKLSEVKVLPGAIQFVSTTPSLIVIV</sequence>
<evidence type="ECO:0000313" key="4">
    <source>
        <dbReference type="EMBL" id="CAF3831866.1"/>
    </source>
</evidence>
<comment type="caution">
    <text evidence="2">The sequence shown here is derived from an EMBL/GenBank/DDBJ whole genome shotgun (WGS) entry which is preliminary data.</text>
</comment>
<dbReference type="EMBL" id="CAJNOQ010004537">
    <property type="protein sequence ID" value="CAF1063848.1"/>
    <property type="molecule type" value="Genomic_DNA"/>
</dbReference>
<dbReference type="EMBL" id="CAJOBC010004537">
    <property type="protein sequence ID" value="CAF3831866.1"/>
    <property type="molecule type" value="Genomic_DNA"/>
</dbReference>
<evidence type="ECO:0000313" key="2">
    <source>
        <dbReference type="EMBL" id="CAF1063848.1"/>
    </source>
</evidence>
<name>A0A814LDV1_9BILA</name>
<evidence type="ECO:0000313" key="1">
    <source>
        <dbReference type="EMBL" id="CAF0937487.1"/>
    </source>
</evidence>
<reference evidence="2" key="1">
    <citation type="submission" date="2021-02" db="EMBL/GenBank/DDBJ databases">
        <authorList>
            <person name="Nowell W R."/>
        </authorList>
    </citation>
    <scope>NUCLEOTIDE SEQUENCE</scope>
</reference>